<evidence type="ECO:0000256" key="3">
    <source>
        <dbReference type="ARBA" id="ARBA00023157"/>
    </source>
</evidence>
<reference evidence="10" key="1">
    <citation type="submission" date="2025-05" db="UniProtKB">
        <authorList>
            <consortium name="RefSeq"/>
        </authorList>
    </citation>
    <scope>NUCLEOTIDE SEQUENCE [LARGE SCALE GENOMIC DNA]</scope>
</reference>
<evidence type="ECO:0000256" key="7">
    <source>
        <dbReference type="SAM" id="SignalP"/>
    </source>
</evidence>
<dbReference type="PANTHER" id="PTHR11551">
    <property type="entry name" value="INSULIN-LIKE GROWTH FACTOR BINDING PROTEIN"/>
    <property type="match status" value="1"/>
</dbReference>
<name>A0ABM5FPL1_9SAUR</name>
<feature type="compositionally biased region" description="Low complexity" evidence="6">
    <location>
        <begin position="23"/>
        <end position="39"/>
    </location>
</feature>
<organism evidence="10 11">
    <name type="scientific">Pogona vitticeps</name>
    <name type="common">central bearded dragon</name>
    <dbReference type="NCBI Taxonomy" id="103695"/>
    <lineage>
        <taxon>Eukaryota</taxon>
        <taxon>Metazoa</taxon>
        <taxon>Chordata</taxon>
        <taxon>Craniata</taxon>
        <taxon>Vertebrata</taxon>
        <taxon>Euteleostomi</taxon>
        <taxon>Lepidosauria</taxon>
        <taxon>Squamata</taxon>
        <taxon>Bifurcata</taxon>
        <taxon>Unidentata</taxon>
        <taxon>Episquamata</taxon>
        <taxon>Toxicofera</taxon>
        <taxon>Iguania</taxon>
        <taxon>Acrodonta</taxon>
        <taxon>Agamidae</taxon>
        <taxon>Amphibolurinae</taxon>
        <taxon>Pogona</taxon>
    </lineage>
</organism>
<dbReference type="SUPFAM" id="SSF57610">
    <property type="entry name" value="Thyroglobulin type-1 domain"/>
    <property type="match status" value="1"/>
</dbReference>
<dbReference type="SMART" id="SM00121">
    <property type="entry name" value="IB"/>
    <property type="match status" value="1"/>
</dbReference>
<dbReference type="Gene3D" id="4.10.40.20">
    <property type="match status" value="1"/>
</dbReference>
<dbReference type="InterPro" id="IPR036857">
    <property type="entry name" value="Thyroglobulin_1_sf"/>
</dbReference>
<dbReference type="InterPro" id="IPR022321">
    <property type="entry name" value="IGFBP_1-6_chordata"/>
</dbReference>
<evidence type="ECO:0000256" key="2">
    <source>
        <dbReference type="ARBA" id="ARBA00022525"/>
    </source>
</evidence>
<evidence type="ECO:0000259" key="9">
    <source>
        <dbReference type="PROSITE" id="PS51323"/>
    </source>
</evidence>
<reference evidence="11" key="2">
    <citation type="submission" date="2025-08" db="UniProtKB">
        <authorList>
            <consortium name="RefSeq"/>
        </authorList>
    </citation>
    <scope>IDENTIFICATION</scope>
</reference>
<feature type="domain" description="Thyroglobulin type-1" evidence="8">
    <location>
        <begin position="187"/>
        <end position="258"/>
    </location>
</feature>
<accession>A0ABM5FPL1</accession>
<dbReference type="SUPFAM" id="SSF57184">
    <property type="entry name" value="Growth factor receptor domain"/>
    <property type="match status" value="1"/>
</dbReference>
<keyword evidence="7" id="KW-0732">Signal</keyword>
<comment type="caution">
    <text evidence="5">Lacks conserved residue(s) required for the propagation of feature annotation.</text>
</comment>
<dbReference type="PROSITE" id="PS51323">
    <property type="entry name" value="IGFBP_N_2"/>
    <property type="match status" value="1"/>
</dbReference>
<evidence type="ECO:0000256" key="6">
    <source>
        <dbReference type="SAM" id="MobiDB-lite"/>
    </source>
</evidence>
<feature type="region of interest" description="Disordered" evidence="6">
    <location>
        <begin position="23"/>
        <end position="73"/>
    </location>
</feature>
<evidence type="ECO:0000256" key="4">
    <source>
        <dbReference type="ARBA" id="ARBA00023183"/>
    </source>
</evidence>
<feature type="chain" id="PRO_5045590046" evidence="7">
    <location>
        <begin position="22"/>
        <end position="264"/>
    </location>
</feature>
<dbReference type="InterPro" id="IPR000716">
    <property type="entry name" value="Thyroglobulin_1"/>
</dbReference>
<keyword evidence="3" id="KW-1015">Disulfide bond</keyword>
<evidence type="ECO:0000259" key="8">
    <source>
        <dbReference type="PROSITE" id="PS51162"/>
    </source>
</evidence>
<protein>
    <submittedName>
        <fullName evidence="11">Insulin-like growth factor-binding protein 6 isoform X1</fullName>
    </submittedName>
</protein>
<dbReference type="InterPro" id="IPR009030">
    <property type="entry name" value="Growth_fac_rcpt_cys_sf"/>
</dbReference>
<dbReference type="Gene3D" id="4.10.800.10">
    <property type="entry name" value="Thyroglobulin type-1"/>
    <property type="match status" value="1"/>
</dbReference>
<dbReference type="CDD" id="cd00191">
    <property type="entry name" value="TY"/>
    <property type="match status" value="1"/>
</dbReference>
<evidence type="ECO:0000256" key="5">
    <source>
        <dbReference type="PROSITE-ProRule" id="PRU00500"/>
    </source>
</evidence>
<proteinExistence type="predicted"/>
<evidence type="ECO:0000313" key="10">
    <source>
        <dbReference type="Proteomes" id="UP001652642"/>
    </source>
</evidence>
<evidence type="ECO:0000313" key="11">
    <source>
        <dbReference type="RefSeq" id="XP_072847329.1"/>
    </source>
</evidence>
<feature type="domain" description="IGFBP N-terminal" evidence="9">
    <location>
        <begin position="36"/>
        <end position="121"/>
    </location>
</feature>
<dbReference type="Proteomes" id="UP001652642">
    <property type="component" value="Chromosome 2"/>
</dbReference>
<dbReference type="PROSITE" id="PS51162">
    <property type="entry name" value="THYROGLOBULIN_1_2"/>
    <property type="match status" value="1"/>
</dbReference>
<keyword evidence="10" id="KW-1185">Reference proteome</keyword>
<dbReference type="PRINTS" id="PR01976">
    <property type="entry name" value="IGFBPFAMILY"/>
</dbReference>
<dbReference type="SMART" id="SM00211">
    <property type="entry name" value="TY"/>
    <property type="match status" value="1"/>
</dbReference>
<dbReference type="PROSITE" id="PS00484">
    <property type="entry name" value="THYROGLOBULIN_1_1"/>
    <property type="match status" value="1"/>
</dbReference>
<keyword evidence="2" id="KW-0964">Secreted</keyword>
<keyword evidence="4" id="KW-0340">Growth factor binding</keyword>
<sequence>MPGARWLASALLLLLMSVATTTTTTTTRTRGGAAAAAALGPDGDPRAACSSPAGCGDSVEASDPRKAPCDGEKGCGGARASGEACGVYTPGCASGLRCVPRPGERAPLHALLRGKGVCTAAGAKRARAKNQTEADPVAADENGGAEHSSPEPLPLQSQDPLQAVTVGKAQLEQFSLSSDAKQEFDTQAPCRMHLTAILQELKAPLYLNGEDIFIPNCDTKGFYRRKQCRASKGQKRGQCWCVDKRGHRLEGLEATPLCLLANSD</sequence>
<dbReference type="PANTHER" id="PTHR11551:SF13">
    <property type="entry name" value="INSULIN-LIKE GROWTH FACTOR-BINDING PROTEIN 2"/>
    <property type="match status" value="1"/>
</dbReference>
<dbReference type="RefSeq" id="XP_072847329.1">
    <property type="nucleotide sequence ID" value="XM_072991228.1"/>
</dbReference>
<dbReference type="GeneID" id="110071038"/>
<feature type="signal peptide" evidence="7">
    <location>
        <begin position="1"/>
        <end position="21"/>
    </location>
</feature>
<feature type="region of interest" description="Disordered" evidence="6">
    <location>
        <begin position="125"/>
        <end position="157"/>
    </location>
</feature>
<dbReference type="Pfam" id="PF00086">
    <property type="entry name" value="Thyroglobulin_1"/>
    <property type="match status" value="1"/>
</dbReference>
<evidence type="ECO:0000256" key="1">
    <source>
        <dbReference type="ARBA" id="ARBA00004613"/>
    </source>
</evidence>
<dbReference type="InterPro" id="IPR000867">
    <property type="entry name" value="IGFBP-like"/>
</dbReference>
<feature type="compositionally biased region" description="Basic and acidic residues" evidence="6">
    <location>
        <begin position="62"/>
        <end position="73"/>
    </location>
</feature>
<comment type="subcellular location">
    <subcellularLocation>
        <location evidence="1">Secreted</location>
    </subcellularLocation>
</comment>
<gene>
    <name evidence="11" type="primary">IGFBP6</name>
</gene>